<evidence type="ECO:0000256" key="1">
    <source>
        <dbReference type="SAM" id="Phobius"/>
    </source>
</evidence>
<keyword evidence="1" id="KW-0472">Membrane</keyword>
<feature type="transmembrane region" description="Helical" evidence="1">
    <location>
        <begin position="364"/>
        <end position="391"/>
    </location>
</feature>
<protein>
    <recommendedName>
        <fullName evidence="4">ABC-2 family transporter protein</fullName>
    </recommendedName>
</protein>
<dbReference type="Proteomes" id="UP000536179">
    <property type="component" value="Unassembled WGS sequence"/>
</dbReference>
<feature type="transmembrane region" description="Helical" evidence="1">
    <location>
        <begin position="66"/>
        <end position="85"/>
    </location>
</feature>
<feature type="transmembrane region" description="Helical" evidence="1">
    <location>
        <begin position="397"/>
        <end position="417"/>
    </location>
</feature>
<dbReference type="EMBL" id="JACHXU010000009">
    <property type="protein sequence ID" value="MBB3207185.1"/>
    <property type="molecule type" value="Genomic_DNA"/>
</dbReference>
<organism evidence="2 3">
    <name type="scientific">Aporhodopirellula rubra</name>
    <dbReference type="NCBI Taxonomy" id="980271"/>
    <lineage>
        <taxon>Bacteria</taxon>
        <taxon>Pseudomonadati</taxon>
        <taxon>Planctomycetota</taxon>
        <taxon>Planctomycetia</taxon>
        <taxon>Pirellulales</taxon>
        <taxon>Pirellulaceae</taxon>
        <taxon>Aporhodopirellula</taxon>
    </lineage>
</organism>
<accession>A0A7W5DZ99</accession>
<gene>
    <name evidence="2" type="ORF">FHS27_003004</name>
</gene>
<feature type="transmembrane region" description="Helical" evidence="1">
    <location>
        <begin position="33"/>
        <end position="54"/>
    </location>
</feature>
<keyword evidence="1" id="KW-0812">Transmembrane</keyword>
<reference evidence="2 3" key="1">
    <citation type="submission" date="2020-08" db="EMBL/GenBank/DDBJ databases">
        <title>Genomic Encyclopedia of Type Strains, Phase III (KMG-III): the genomes of soil and plant-associated and newly described type strains.</title>
        <authorList>
            <person name="Whitman W."/>
        </authorList>
    </citation>
    <scope>NUCLEOTIDE SEQUENCE [LARGE SCALE GENOMIC DNA]</scope>
    <source>
        <strain evidence="2 3">CECT 8075</strain>
    </source>
</reference>
<evidence type="ECO:0008006" key="4">
    <source>
        <dbReference type="Google" id="ProtNLM"/>
    </source>
</evidence>
<feature type="transmembrane region" description="Helical" evidence="1">
    <location>
        <begin position="322"/>
        <end position="343"/>
    </location>
</feature>
<proteinExistence type="predicted"/>
<keyword evidence="1" id="KW-1133">Transmembrane helix</keyword>
<evidence type="ECO:0000313" key="3">
    <source>
        <dbReference type="Proteomes" id="UP000536179"/>
    </source>
</evidence>
<feature type="transmembrane region" description="Helical" evidence="1">
    <location>
        <begin position="105"/>
        <end position="137"/>
    </location>
</feature>
<comment type="caution">
    <text evidence="2">The sequence shown here is derived from an EMBL/GenBank/DDBJ whole genome shotgun (WGS) entry which is preliminary data.</text>
</comment>
<feature type="transmembrane region" description="Helical" evidence="1">
    <location>
        <begin position="152"/>
        <end position="179"/>
    </location>
</feature>
<feature type="transmembrane region" description="Helical" evidence="1">
    <location>
        <begin position="461"/>
        <end position="484"/>
    </location>
</feature>
<feature type="transmembrane region" description="Helical" evidence="1">
    <location>
        <begin position="186"/>
        <end position="206"/>
    </location>
</feature>
<evidence type="ECO:0000313" key="2">
    <source>
        <dbReference type="EMBL" id="MBB3207185.1"/>
    </source>
</evidence>
<sequence length="528" mass="58301">MNDSATDVKSSPFESIRPLRHLLWKDLRLLRSLLLAALIGPLAVATLLCLIRWIWEGSSTDLDGSFATLLFLPGLVTLGAAPTLVGTENEERTFDWMRRLPTPWWFVVSSKMIAGLLLVLASIVWTGVIFVCCSFFLDLEMGSRSKDVNAGWVVFVGFCLLGYVNLVVLTCGFLTAFLIRNSLASAIAIIPFAIAWLVCVSLYASWMNPGSTGRLFDPQTSVGEQAVFAMAPLFAHLVVIGVVLWLARRRLVGPSDEPWRFFSWSTDVRPVALKMGVAERPSVVRALVWQHVQQNRWLLQLSLLTMCTALLAIVMMNRRSEMHGLITFPVLILLQMTLGVSVFHGDNRMPRRYFFADRGLSPALIWWTRMLVPASVSVVLSVVWVVVSIVLGFEAEYLSHWGVSLLAIYALCFLVGASTGQWVRRGVMAYFATPGVAYFAIVLAALATAPLPHGLQTMSVMSVAVVISLLALLGSTWHLTLLTLRGRERWGLWLPAWGWISLPIVVIAITSVSARLLEMTVLLGDSGG</sequence>
<keyword evidence="3" id="KW-1185">Reference proteome</keyword>
<feature type="transmembrane region" description="Helical" evidence="1">
    <location>
        <begin position="496"/>
        <end position="517"/>
    </location>
</feature>
<feature type="transmembrane region" description="Helical" evidence="1">
    <location>
        <begin position="297"/>
        <end position="316"/>
    </location>
</feature>
<feature type="transmembrane region" description="Helical" evidence="1">
    <location>
        <begin position="429"/>
        <end position="449"/>
    </location>
</feature>
<dbReference type="RefSeq" id="WP_184305550.1">
    <property type="nucleotide sequence ID" value="NZ_JACHXU010000009.1"/>
</dbReference>
<feature type="transmembrane region" description="Helical" evidence="1">
    <location>
        <begin position="226"/>
        <end position="247"/>
    </location>
</feature>
<name>A0A7W5DZ99_9BACT</name>
<dbReference type="AlphaFoldDB" id="A0A7W5DZ99"/>